<keyword evidence="3" id="KW-1185">Reference proteome</keyword>
<sequence length="578" mass="62523">MDCSEAVVTAASDFVNDLKRLGEEGPMTVEMQYHPWRHHHFGEKPRPLSGCAVLPEARDHRETIFSSKIDGWFTAMKKSFGDDCDQAEVGFEAGKTAAILGDSLPRPIGVSSALWHRALRTAAIGVEFKIPRLLEALGRGDTSAAPTSGDTVIELIGGVKGEMPQFKMICSTGAKENSATWPTAHGNRDIYAVSPKFRFSLKIPDPRRSLLLGWTNPKGGIFRKRRRTTRSRSENVKEPAGKSRKLGRSRDEGADGHIKGKVATTLSLDSRPQEALGYLTTKSSISALAPRSATFQRGHFATKTYSNLTTGIDEDQGSSERTTGSCGKGYNDWWESSDSTENRGSTSPVTDLRGIWGNLTLSTRFASIFQRHSGVQELSRSPVTGTTQRPFEYSSAITDIGGSTPFPPKNSSETKSWRVYQNPALVSTQPPHSQSFRPSDPDVYTVALTQASRSGTNPVGTLNGSLSVFTGPLIAPQGTSEVTRSGSVSGGSATNTFTLNVSLPGGTQVDLQGYRIMLVPPDFAGDTSLGQLGSNSAAQHKLPEGELWIGTDSMMLWTWGNPSQYSEPIGSETEWVQI</sequence>
<proteinExistence type="predicted"/>
<protein>
    <submittedName>
        <fullName evidence="2">Uncharacterized protein</fullName>
    </submittedName>
</protein>
<dbReference type="AlphaFoldDB" id="A0AAD9CUG6"/>
<organism evidence="2 3">
    <name type="scientific">Papiliotrema laurentii</name>
    <name type="common">Cryptococcus laurentii</name>
    <dbReference type="NCBI Taxonomy" id="5418"/>
    <lineage>
        <taxon>Eukaryota</taxon>
        <taxon>Fungi</taxon>
        <taxon>Dikarya</taxon>
        <taxon>Basidiomycota</taxon>
        <taxon>Agaricomycotina</taxon>
        <taxon>Tremellomycetes</taxon>
        <taxon>Tremellales</taxon>
        <taxon>Rhynchogastremaceae</taxon>
        <taxon>Papiliotrema</taxon>
    </lineage>
</organism>
<evidence type="ECO:0000313" key="3">
    <source>
        <dbReference type="Proteomes" id="UP001182556"/>
    </source>
</evidence>
<name>A0AAD9CUG6_PAPLA</name>
<feature type="region of interest" description="Disordered" evidence="1">
    <location>
        <begin position="221"/>
        <end position="258"/>
    </location>
</feature>
<comment type="caution">
    <text evidence="2">The sequence shown here is derived from an EMBL/GenBank/DDBJ whole genome shotgun (WGS) entry which is preliminary data.</text>
</comment>
<gene>
    <name evidence="2" type="ORF">DB88DRAFT_548168</name>
</gene>
<feature type="compositionally biased region" description="Basic and acidic residues" evidence="1">
    <location>
        <begin position="231"/>
        <end position="241"/>
    </location>
</feature>
<reference evidence="2" key="1">
    <citation type="submission" date="2023-02" db="EMBL/GenBank/DDBJ databases">
        <title>Identification and recombinant expression of a fungal hydrolase from Papiliotrema laurentii that hydrolyzes apple cutin and clears colloidal polyester polyurethane.</title>
        <authorList>
            <consortium name="DOE Joint Genome Institute"/>
            <person name="Roman V.A."/>
            <person name="Bojanowski C."/>
            <person name="Crable B.R."/>
            <person name="Wagner D.N."/>
            <person name="Hung C.S."/>
            <person name="Nadeau L.J."/>
            <person name="Schratz L."/>
            <person name="Haridas S."/>
            <person name="Pangilinan J."/>
            <person name="Lipzen A."/>
            <person name="Na H."/>
            <person name="Yan M."/>
            <person name="Ng V."/>
            <person name="Grigoriev I.V."/>
            <person name="Spatafora J.W."/>
            <person name="Barlow D."/>
            <person name="Biffinger J."/>
            <person name="Kelley-Loughnane N."/>
            <person name="Varaljay V.A."/>
            <person name="Crookes-Goodson W.J."/>
        </authorList>
    </citation>
    <scope>NUCLEOTIDE SEQUENCE</scope>
    <source>
        <strain evidence="2">5307AH</strain>
    </source>
</reference>
<accession>A0AAD9CUG6</accession>
<evidence type="ECO:0000256" key="1">
    <source>
        <dbReference type="SAM" id="MobiDB-lite"/>
    </source>
</evidence>
<feature type="compositionally biased region" description="Basic residues" evidence="1">
    <location>
        <begin position="221"/>
        <end position="230"/>
    </location>
</feature>
<dbReference type="Proteomes" id="UP001182556">
    <property type="component" value="Unassembled WGS sequence"/>
</dbReference>
<dbReference type="EMBL" id="JAODAN010000010">
    <property type="protein sequence ID" value="KAK1921740.1"/>
    <property type="molecule type" value="Genomic_DNA"/>
</dbReference>
<evidence type="ECO:0000313" key="2">
    <source>
        <dbReference type="EMBL" id="KAK1921740.1"/>
    </source>
</evidence>
<feature type="compositionally biased region" description="Basic and acidic residues" evidence="1">
    <location>
        <begin position="248"/>
        <end position="258"/>
    </location>
</feature>